<protein>
    <submittedName>
        <fullName evidence="6">Cortactin-binding protein 2</fullName>
    </submittedName>
</protein>
<dbReference type="Gene3D" id="1.25.40.20">
    <property type="entry name" value="Ankyrin repeat-containing domain"/>
    <property type="match status" value="1"/>
</dbReference>
<feature type="repeat" description="ANK" evidence="3">
    <location>
        <begin position="9"/>
        <end position="41"/>
    </location>
</feature>
<reference evidence="7" key="1">
    <citation type="journal article" date="2015" name="PLoS Genet.">
        <title>Genome Sequence and Transcriptome Analyses of Chrysochromulina tobin: Metabolic Tools for Enhanced Algal Fitness in the Prominent Order Prymnesiales (Haptophyceae).</title>
        <authorList>
            <person name="Hovde B.T."/>
            <person name="Deodato C.R."/>
            <person name="Hunsperger H.M."/>
            <person name="Ryken S.A."/>
            <person name="Yost W."/>
            <person name="Jha R.K."/>
            <person name="Patterson J."/>
            <person name="Monnat R.J. Jr."/>
            <person name="Barlow S.B."/>
            <person name="Starkenburg S.R."/>
            <person name="Cattolico R.A."/>
        </authorList>
    </citation>
    <scope>NUCLEOTIDE SEQUENCE</scope>
    <source>
        <strain evidence="7">CCMP291</strain>
    </source>
</reference>
<evidence type="ECO:0000256" key="3">
    <source>
        <dbReference type="PROSITE-ProRule" id="PRU00023"/>
    </source>
</evidence>
<evidence type="ECO:0000256" key="1">
    <source>
        <dbReference type="ARBA" id="ARBA00022737"/>
    </source>
</evidence>
<gene>
    <name evidence="6" type="ORF">Ctob_015067</name>
</gene>
<proteinExistence type="predicted"/>
<dbReference type="PROSITE" id="PS50088">
    <property type="entry name" value="ANK_REPEAT"/>
    <property type="match status" value="2"/>
</dbReference>
<dbReference type="Pfam" id="PF12796">
    <property type="entry name" value="Ank_2"/>
    <property type="match status" value="1"/>
</dbReference>
<dbReference type="SMART" id="SM00248">
    <property type="entry name" value="ANK"/>
    <property type="match status" value="2"/>
</dbReference>
<evidence type="ECO:0000256" key="5">
    <source>
        <dbReference type="SAM" id="MobiDB-lite"/>
    </source>
</evidence>
<dbReference type="InterPro" id="IPR036770">
    <property type="entry name" value="Ankyrin_rpt-contain_sf"/>
</dbReference>
<dbReference type="PROSITE" id="PS50297">
    <property type="entry name" value="ANK_REP_REGION"/>
    <property type="match status" value="1"/>
</dbReference>
<keyword evidence="4" id="KW-0175">Coiled coil</keyword>
<dbReference type="InterPro" id="IPR002110">
    <property type="entry name" value="Ankyrin_rpt"/>
</dbReference>
<keyword evidence="2 3" id="KW-0040">ANK repeat</keyword>
<dbReference type="Gene3D" id="3.30.200.20">
    <property type="entry name" value="Phosphorylase Kinase, domain 1"/>
    <property type="match status" value="1"/>
</dbReference>
<feature type="compositionally biased region" description="Low complexity" evidence="5">
    <location>
        <begin position="137"/>
        <end position="162"/>
    </location>
</feature>
<dbReference type="EMBL" id="JWZX01002511">
    <property type="protein sequence ID" value="KOO28809.1"/>
    <property type="molecule type" value="Genomic_DNA"/>
</dbReference>
<keyword evidence="7" id="KW-1185">Reference proteome</keyword>
<feature type="non-terminal residue" evidence="6">
    <location>
        <position position="205"/>
    </location>
</feature>
<feature type="region of interest" description="Disordered" evidence="5">
    <location>
        <begin position="133"/>
        <end position="162"/>
    </location>
</feature>
<evidence type="ECO:0000313" key="6">
    <source>
        <dbReference type="EMBL" id="KOO28809.1"/>
    </source>
</evidence>
<dbReference type="Proteomes" id="UP000037460">
    <property type="component" value="Unassembled WGS sequence"/>
</dbReference>
<dbReference type="SUPFAM" id="SSF48403">
    <property type="entry name" value="Ankyrin repeat"/>
    <property type="match status" value="1"/>
</dbReference>
<sequence>MMAFKAASGGATPLYAACNKGDGDCVRRLLAVHAAVDQAASNGTTPLMAACHQGDGDCVQLLFAAHAAVDQANSNGVMPLLAACIKGEGVLAEARAMRERLHKKRKQESQKLRRLHATEMQMQASLSKLSLHEVTQSPPAAGSASAEAAPASEAPEASSAPPAAVALTLAELTAATDGFGEQRLIGSGGYGNVFTADALSSLRPE</sequence>
<dbReference type="OrthoDB" id="194358at2759"/>
<evidence type="ECO:0000256" key="4">
    <source>
        <dbReference type="SAM" id="Coils"/>
    </source>
</evidence>
<comment type="caution">
    <text evidence="6">The sequence shown here is derived from an EMBL/GenBank/DDBJ whole genome shotgun (WGS) entry which is preliminary data.</text>
</comment>
<organism evidence="6 7">
    <name type="scientific">Chrysochromulina tobinii</name>
    <dbReference type="NCBI Taxonomy" id="1460289"/>
    <lineage>
        <taxon>Eukaryota</taxon>
        <taxon>Haptista</taxon>
        <taxon>Haptophyta</taxon>
        <taxon>Prymnesiophyceae</taxon>
        <taxon>Prymnesiales</taxon>
        <taxon>Chrysochromulinaceae</taxon>
        <taxon>Chrysochromulina</taxon>
    </lineage>
</organism>
<evidence type="ECO:0000313" key="7">
    <source>
        <dbReference type="Proteomes" id="UP000037460"/>
    </source>
</evidence>
<dbReference type="PANTHER" id="PTHR24173:SF74">
    <property type="entry name" value="ANKYRIN REPEAT DOMAIN-CONTAINING PROTEIN 16"/>
    <property type="match status" value="1"/>
</dbReference>
<dbReference type="PANTHER" id="PTHR24173">
    <property type="entry name" value="ANKYRIN REPEAT CONTAINING"/>
    <property type="match status" value="1"/>
</dbReference>
<feature type="repeat" description="ANK" evidence="3">
    <location>
        <begin position="42"/>
        <end position="74"/>
    </location>
</feature>
<feature type="coiled-coil region" evidence="4">
    <location>
        <begin position="91"/>
        <end position="118"/>
    </location>
</feature>
<name>A0A0M0JQC8_9EUKA</name>
<evidence type="ECO:0000256" key="2">
    <source>
        <dbReference type="ARBA" id="ARBA00023043"/>
    </source>
</evidence>
<accession>A0A0M0JQC8</accession>
<keyword evidence="1" id="KW-0677">Repeat</keyword>
<dbReference type="AlphaFoldDB" id="A0A0M0JQC8"/>